<proteinExistence type="predicted"/>
<name>A0ABQ9GFP8_9NEOP</name>
<dbReference type="Pfam" id="PF03184">
    <property type="entry name" value="DDE_1"/>
    <property type="match status" value="1"/>
</dbReference>
<feature type="chain" id="PRO_5045757654" description="DDE-1 domain-containing protein" evidence="2">
    <location>
        <begin position="25"/>
        <end position="163"/>
    </location>
</feature>
<comment type="caution">
    <text evidence="4">The sequence shown here is derived from an EMBL/GenBank/DDBJ whole genome shotgun (WGS) entry which is preliminary data.</text>
</comment>
<gene>
    <name evidence="4" type="ORF">PR048_027494</name>
</gene>
<evidence type="ECO:0000259" key="3">
    <source>
        <dbReference type="Pfam" id="PF03184"/>
    </source>
</evidence>
<sequence length="163" mass="18475">MDNGWINGSAFLLWLQYFIHQVRPSPEKKVPLLMDNHIPHKYYLPLVFARPLDRAVYGPFKTFFEQEINTFQKAHPGRIVNQLDVTGLVTPVFIKFAPAKNAVHGFSSTGLWPFNRNIVGEDFAPATVANHPSPLDKPVPNQDRVASPPDTPKQFLEDQEARS</sequence>
<dbReference type="EMBL" id="JARBHB010000012">
    <property type="protein sequence ID" value="KAJ8871188.1"/>
    <property type="molecule type" value="Genomic_DNA"/>
</dbReference>
<feature type="signal peptide" evidence="2">
    <location>
        <begin position="1"/>
        <end position="24"/>
    </location>
</feature>
<evidence type="ECO:0000256" key="2">
    <source>
        <dbReference type="SAM" id="SignalP"/>
    </source>
</evidence>
<keyword evidence="5" id="KW-1185">Reference proteome</keyword>
<feature type="region of interest" description="Disordered" evidence="1">
    <location>
        <begin position="129"/>
        <end position="163"/>
    </location>
</feature>
<evidence type="ECO:0000256" key="1">
    <source>
        <dbReference type="SAM" id="MobiDB-lite"/>
    </source>
</evidence>
<reference evidence="4 5" key="1">
    <citation type="submission" date="2023-02" db="EMBL/GenBank/DDBJ databases">
        <title>LHISI_Scaffold_Assembly.</title>
        <authorList>
            <person name="Stuart O.P."/>
            <person name="Cleave R."/>
            <person name="Magrath M.J.L."/>
            <person name="Mikheyev A.S."/>
        </authorList>
    </citation>
    <scope>NUCLEOTIDE SEQUENCE [LARGE SCALE GENOMIC DNA]</scope>
    <source>
        <strain evidence="4">Daus_M_001</strain>
        <tissue evidence="4">Leg muscle</tissue>
    </source>
</reference>
<accession>A0ABQ9GFP8</accession>
<dbReference type="Proteomes" id="UP001159363">
    <property type="component" value="Chromosome 11"/>
</dbReference>
<feature type="domain" description="DDE-1" evidence="3">
    <location>
        <begin position="2"/>
        <end position="41"/>
    </location>
</feature>
<organism evidence="4 5">
    <name type="scientific">Dryococelus australis</name>
    <dbReference type="NCBI Taxonomy" id="614101"/>
    <lineage>
        <taxon>Eukaryota</taxon>
        <taxon>Metazoa</taxon>
        <taxon>Ecdysozoa</taxon>
        <taxon>Arthropoda</taxon>
        <taxon>Hexapoda</taxon>
        <taxon>Insecta</taxon>
        <taxon>Pterygota</taxon>
        <taxon>Neoptera</taxon>
        <taxon>Polyneoptera</taxon>
        <taxon>Phasmatodea</taxon>
        <taxon>Verophasmatodea</taxon>
        <taxon>Anareolatae</taxon>
        <taxon>Phasmatidae</taxon>
        <taxon>Eurycanthinae</taxon>
        <taxon>Dryococelus</taxon>
    </lineage>
</organism>
<evidence type="ECO:0000313" key="4">
    <source>
        <dbReference type="EMBL" id="KAJ8871188.1"/>
    </source>
</evidence>
<protein>
    <recommendedName>
        <fullName evidence="3">DDE-1 domain-containing protein</fullName>
    </recommendedName>
</protein>
<keyword evidence="2" id="KW-0732">Signal</keyword>
<dbReference type="InterPro" id="IPR004875">
    <property type="entry name" value="DDE_SF_endonuclease_dom"/>
</dbReference>
<evidence type="ECO:0000313" key="5">
    <source>
        <dbReference type="Proteomes" id="UP001159363"/>
    </source>
</evidence>